<evidence type="ECO:0000256" key="8">
    <source>
        <dbReference type="ARBA" id="ARBA00023180"/>
    </source>
</evidence>
<keyword evidence="8" id="KW-0325">Glycoprotein</keyword>
<protein>
    <submittedName>
        <fullName evidence="12">Mucin 5AC, oligomeric mucus/gel-forming</fullName>
    </submittedName>
</protein>
<dbReference type="PROSITE" id="PS50068">
    <property type="entry name" value="LDLRA_2"/>
    <property type="match status" value="1"/>
</dbReference>
<dbReference type="InterPro" id="IPR025155">
    <property type="entry name" value="WxxW_domain"/>
</dbReference>
<evidence type="ECO:0000256" key="7">
    <source>
        <dbReference type="ARBA" id="ARBA00023157"/>
    </source>
</evidence>
<evidence type="ECO:0000256" key="6">
    <source>
        <dbReference type="ARBA" id="ARBA00023136"/>
    </source>
</evidence>
<accession>A0AAV4I4G8</accession>
<dbReference type="SUPFAM" id="SSF57424">
    <property type="entry name" value="LDL receptor-like module"/>
    <property type="match status" value="1"/>
</dbReference>
<dbReference type="Gene3D" id="4.10.400.10">
    <property type="entry name" value="Low-density Lipoprotein Receptor"/>
    <property type="match status" value="1"/>
</dbReference>
<dbReference type="PANTHER" id="PTHR46806:SF5">
    <property type="entry name" value="F5_8 TYPE C DOMAIN-CONTAINING PROTEIN"/>
    <property type="match status" value="1"/>
</dbReference>
<keyword evidence="6" id="KW-0472">Membrane</keyword>
<feature type="region of interest" description="Disordered" evidence="10">
    <location>
        <begin position="338"/>
        <end position="365"/>
    </location>
</feature>
<keyword evidence="13" id="KW-1185">Reference proteome</keyword>
<dbReference type="Proteomes" id="UP000762676">
    <property type="component" value="Unassembled WGS sequence"/>
</dbReference>
<dbReference type="InterPro" id="IPR050633">
    <property type="entry name" value="Neuropilin_MCO_CoagFactor"/>
</dbReference>
<dbReference type="GO" id="GO:0012505">
    <property type="term" value="C:endomembrane system"/>
    <property type="evidence" value="ECO:0007669"/>
    <property type="project" value="UniProtKB-SubCell"/>
</dbReference>
<dbReference type="InterPro" id="IPR036055">
    <property type="entry name" value="LDL_receptor-like_sf"/>
</dbReference>
<feature type="disulfide bond" evidence="9">
    <location>
        <begin position="859"/>
        <end position="871"/>
    </location>
</feature>
<reference evidence="12 13" key="1">
    <citation type="journal article" date="2021" name="Elife">
        <title>Chloroplast acquisition without the gene transfer in kleptoplastic sea slugs, Plakobranchus ocellatus.</title>
        <authorList>
            <person name="Maeda T."/>
            <person name="Takahashi S."/>
            <person name="Yoshida T."/>
            <person name="Shimamura S."/>
            <person name="Takaki Y."/>
            <person name="Nagai Y."/>
            <person name="Toyoda A."/>
            <person name="Suzuki Y."/>
            <person name="Arimoto A."/>
            <person name="Ishii H."/>
            <person name="Satoh N."/>
            <person name="Nishiyama T."/>
            <person name="Hasebe M."/>
            <person name="Maruyama T."/>
            <person name="Minagawa J."/>
            <person name="Obokata J."/>
            <person name="Shigenobu S."/>
        </authorList>
    </citation>
    <scope>NUCLEOTIDE SEQUENCE [LARGE SCALE GENOMIC DNA]</scope>
</reference>
<evidence type="ECO:0000256" key="2">
    <source>
        <dbReference type="ARBA" id="ARBA00004613"/>
    </source>
</evidence>
<dbReference type="EMBL" id="BMAT01005992">
    <property type="protein sequence ID" value="GFS03911.1"/>
    <property type="molecule type" value="Genomic_DNA"/>
</dbReference>
<feature type="disulfide bond" evidence="9">
    <location>
        <begin position="866"/>
        <end position="884"/>
    </location>
</feature>
<dbReference type="GO" id="GO:0007155">
    <property type="term" value="P:cell adhesion"/>
    <property type="evidence" value="ECO:0007669"/>
    <property type="project" value="UniProtKB-KW"/>
</dbReference>
<comment type="caution">
    <text evidence="9">Lacks conserved residue(s) required for the propagation of feature annotation.</text>
</comment>
<evidence type="ECO:0000256" key="1">
    <source>
        <dbReference type="ARBA" id="ARBA00004184"/>
    </source>
</evidence>
<dbReference type="GO" id="GO:0005886">
    <property type="term" value="C:plasma membrane"/>
    <property type="evidence" value="ECO:0007669"/>
    <property type="project" value="TreeGrafter"/>
</dbReference>
<evidence type="ECO:0000256" key="3">
    <source>
        <dbReference type="ARBA" id="ARBA00022525"/>
    </source>
</evidence>
<keyword evidence="5" id="KW-0130">Cell adhesion</keyword>
<dbReference type="SMART" id="SM00192">
    <property type="entry name" value="LDLa"/>
    <property type="match status" value="1"/>
</dbReference>
<keyword evidence="7 9" id="KW-1015">Disulfide bond</keyword>
<dbReference type="CDD" id="cd00112">
    <property type="entry name" value="LDLa"/>
    <property type="match status" value="1"/>
</dbReference>
<dbReference type="CDD" id="cd00057">
    <property type="entry name" value="FA58C"/>
    <property type="match status" value="1"/>
</dbReference>
<dbReference type="GO" id="GO:0005576">
    <property type="term" value="C:extracellular region"/>
    <property type="evidence" value="ECO:0007669"/>
    <property type="project" value="UniProtKB-SubCell"/>
</dbReference>
<comment type="caution">
    <text evidence="12">The sequence shown here is derived from an EMBL/GenBank/DDBJ whole genome shotgun (WGS) entry which is preliminary data.</text>
</comment>
<dbReference type="SUPFAM" id="SSF49785">
    <property type="entry name" value="Galactose-binding domain-like"/>
    <property type="match status" value="2"/>
</dbReference>
<dbReference type="InterPro" id="IPR000421">
    <property type="entry name" value="FA58C"/>
</dbReference>
<feature type="domain" description="F5/8 type C" evidence="11">
    <location>
        <begin position="1"/>
        <end position="84"/>
    </location>
</feature>
<dbReference type="InterPro" id="IPR008979">
    <property type="entry name" value="Galactose-bd-like_sf"/>
</dbReference>
<evidence type="ECO:0000256" key="10">
    <source>
        <dbReference type="SAM" id="MobiDB-lite"/>
    </source>
</evidence>
<feature type="domain" description="F5/8 type C" evidence="11">
    <location>
        <begin position="505"/>
        <end position="650"/>
    </location>
</feature>
<dbReference type="SMART" id="SM00231">
    <property type="entry name" value="FA58C"/>
    <property type="match status" value="1"/>
</dbReference>
<evidence type="ECO:0000259" key="11">
    <source>
        <dbReference type="PROSITE" id="PS50022"/>
    </source>
</evidence>
<dbReference type="GO" id="GO:0038023">
    <property type="term" value="F:signaling receptor activity"/>
    <property type="evidence" value="ECO:0007669"/>
    <property type="project" value="TreeGrafter"/>
</dbReference>
<gene>
    <name evidence="12" type="ORF">ElyMa_002899600</name>
</gene>
<keyword evidence="4" id="KW-0732">Signal</keyword>
<dbReference type="FunFam" id="2.60.120.260:FF:000002">
    <property type="entry name" value="Coagulation factor VIII"/>
    <property type="match status" value="1"/>
</dbReference>
<evidence type="ECO:0000313" key="12">
    <source>
        <dbReference type="EMBL" id="GFS03911.1"/>
    </source>
</evidence>
<name>A0AAV4I4G8_9GAST</name>
<sequence length="908" mass="99325">MGLVVQGRAGFDQWVESFRLMYSEDGQVFKYIEDRAGQPQVFTSNNDPDSKKKILFAPVNAKAVMLQPLSWHGSIAMRLQLLGCEPSPLPINPTQSPTLPGATCVSGWSPWLNRDTPASDDGDYEKMTPDEFATFCPGGQITDIQCIDSDTLDDWVSLSEASCTVEDGLQCINLPFLDVPSCRDYKIRYMCNCSEPISNKPGVTSATEKATTAPPLTTVTARSTTTQKAATPVPDVVCHSGWSSWVNNDTPATGDGDYEKMSSNELDKFCPGGQITDIQCIDSDTLDDWVSLSEASCTVEDGLQCNNLPFLDVPSCRDYKIRYMCNCTDASTLGGATPSSPDTPISPMPDIITTPSTVQRDRSTAVPKMTTKLPATSVPSLRDQCVSGWSPWLNKDTPATDDGDYEKMTPDELDLFCPGGQITDIQCIDSDTLDDWVSLSEASCTVEDGLQCINLPFLDVPSCRDYKIRYMCNCTATQQGRRKRSVGQTFQAPAVTSPSSIPAECRADMGLRDRKIHNSMISASSSRDDRHAAHTARLGTRGTWVPAQSDLHQYIQVDFLEPVYLTGVTTQGQADGPSLVTSYKVQHSKDGVTWSVYREQTGIDKIFKANLEPATPVTNFFGLPILARFLRVSPQTWRNRIAMRFEVHGCPQQYPGECLEWDTWVDTHRPSLSNKNDIATINELSDASPTCKYPIAIECRTATPDHRSAKAANQGVVCNLWDGLVCNASNVHEPMCFNYEVRLGCLKDTPECVSEVQIAPPKSMAQRPCYTGMDTSSCPKAGCAHGLFCNGQKCVPKTECPCVSEEKLLKPGGVIQNSRCETCQCLGGETICLPKEAPTCLLGQPILDKERCTFSCAKCEQGELQCGDGTCVQASRRCDGVIDCLDDEMGCSSIPIFKPPALRVRPNA</sequence>
<evidence type="ECO:0000256" key="9">
    <source>
        <dbReference type="PROSITE-ProRule" id="PRU00124"/>
    </source>
</evidence>
<evidence type="ECO:0000313" key="13">
    <source>
        <dbReference type="Proteomes" id="UP000762676"/>
    </source>
</evidence>
<evidence type="ECO:0000256" key="5">
    <source>
        <dbReference type="ARBA" id="ARBA00022889"/>
    </source>
</evidence>
<comment type="subcellular location">
    <subcellularLocation>
        <location evidence="1">Endomembrane system</location>
        <topology evidence="1">Peripheral membrane protein</topology>
    </subcellularLocation>
    <subcellularLocation>
        <location evidence="2">Secreted</location>
    </subcellularLocation>
</comment>
<keyword evidence="3" id="KW-0964">Secreted</keyword>
<dbReference type="PANTHER" id="PTHR46806">
    <property type="entry name" value="F5/8 TYPE C DOMAIN-CONTAINING PROTEIN"/>
    <property type="match status" value="1"/>
</dbReference>
<organism evidence="12 13">
    <name type="scientific">Elysia marginata</name>
    <dbReference type="NCBI Taxonomy" id="1093978"/>
    <lineage>
        <taxon>Eukaryota</taxon>
        <taxon>Metazoa</taxon>
        <taxon>Spiralia</taxon>
        <taxon>Lophotrochozoa</taxon>
        <taxon>Mollusca</taxon>
        <taxon>Gastropoda</taxon>
        <taxon>Heterobranchia</taxon>
        <taxon>Euthyneura</taxon>
        <taxon>Panpulmonata</taxon>
        <taxon>Sacoglossa</taxon>
        <taxon>Placobranchoidea</taxon>
        <taxon>Plakobranchidae</taxon>
        <taxon>Elysia</taxon>
    </lineage>
</organism>
<dbReference type="PROSITE" id="PS50022">
    <property type="entry name" value="FA58C_3"/>
    <property type="match status" value="2"/>
</dbReference>
<evidence type="ECO:0000256" key="4">
    <source>
        <dbReference type="ARBA" id="ARBA00022729"/>
    </source>
</evidence>
<dbReference type="Pfam" id="PF00754">
    <property type="entry name" value="F5_F8_type_C"/>
    <property type="match status" value="2"/>
</dbReference>
<dbReference type="PROSITE" id="PS01286">
    <property type="entry name" value="FA58C_2"/>
    <property type="match status" value="1"/>
</dbReference>
<dbReference type="Pfam" id="PF13330">
    <property type="entry name" value="Mucin2_WxxW"/>
    <property type="match status" value="4"/>
</dbReference>
<dbReference type="AlphaFoldDB" id="A0AAV4I4G8"/>
<dbReference type="Gene3D" id="2.60.120.260">
    <property type="entry name" value="Galactose-binding domain-like"/>
    <property type="match status" value="2"/>
</dbReference>
<dbReference type="Pfam" id="PF00057">
    <property type="entry name" value="Ldl_recept_a"/>
    <property type="match status" value="1"/>
</dbReference>
<proteinExistence type="predicted"/>
<dbReference type="InterPro" id="IPR002172">
    <property type="entry name" value="LDrepeatLR_classA_rpt"/>
</dbReference>